<keyword evidence="2" id="KW-1185">Reference proteome</keyword>
<sequence>MGAGSLMNYAVEKSKELPAVVGNMAEEKWKELAPNMGGDLMGKVDEVFPPETIKEQIQRFIQHLIQVCQHLIQVCQPYIIPAIAAAVLIVLLCCWGALFINIFIKISAFFINIIILIIKSVFNIIKSVVCCFGRGTILIIKFVYNIIKSVFSCFGRSGGKAIKMMIAPGTKGASVIVRSVFESNPAAYFQALRGR</sequence>
<reference evidence="1 2" key="1">
    <citation type="journal article" date="2022" name="Plant J.">
        <title>Chromosome-level genome of Camellia lanceoleosa provides a valuable resource for understanding genome evolution and self-incompatibility.</title>
        <authorList>
            <person name="Gong W."/>
            <person name="Xiao S."/>
            <person name="Wang L."/>
            <person name="Liao Z."/>
            <person name="Chang Y."/>
            <person name="Mo W."/>
            <person name="Hu G."/>
            <person name="Li W."/>
            <person name="Zhao G."/>
            <person name="Zhu H."/>
            <person name="Hu X."/>
            <person name="Ji K."/>
            <person name="Xiang X."/>
            <person name="Song Q."/>
            <person name="Yuan D."/>
            <person name="Jin S."/>
            <person name="Zhang L."/>
        </authorList>
    </citation>
    <scope>NUCLEOTIDE SEQUENCE [LARGE SCALE GENOMIC DNA]</scope>
    <source>
        <strain evidence="1">SQ_2022a</strain>
    </source>
</reference>
<dbReference type="Proteomes" id="UP001060215">
    <property type="component" value="Chromosome 1"/>
</dbReference>
<comment type="caution">
    <text evidence="1">The sequence shown here is derived from an EMBL/GenBank/DDBJ whole genome shotgun (WGS) entry which is preliminary data.</text>
</comment>
<organism evidence="1 2">
    <name type="scientific">Camellia lanceoleosa</name>
    <dbReference type="NCBI Taxonomy" id="1840588"/>
    <lineage>
        <taxon>Eukaryota</taxon>
        <taxon>Viridiplantae</taxon>
        <taxon>Streptophyta</taxon>
        <taxon>Embryophyta</taxon>
        <taxon>Tracheophyta</taxon>
        <taxon>Spermatophyta</taxon>
        <taxon>Magnoliopsida</taxon>
        <taxon>eudicotyledons</taxon>
        <taxon>Gunneridae</taxon>
        <taxon>Pentapetalae</taxon>
        <taxon>asterids</taxon>
        <taxon>Ericales</taxon>
        <taxon>Theaceae</taxon>
        <taxon>Camellia</taxon>
    </lineage>
</organism>
<evidence type="ECO:0000313" key="1">
    <source>
        <dbReference type="EMBL" id="KAI8031284.1"/>
    </source>
</evidence>
<protein>
    <submittedName>
        <fullName evidence="1">Uncharacterized protein</fullName>
    </submittedName>
</protein>
<name>A0ACC0J380_9ERIC</name>
<proteinExistence type="predicted"/>
<accession>A0ACC0J380</accession>
<gene>
    <name evidence="1" type="ORF">LOK49_LG01G00187</name>
</gene>
<evidence type="ECO:0000313" key="2">
    <source>
        <dbReference type="Proteomes" id="UP001060215"/>
    </source>
</evidence>
<dbReference type="EMBL" id="CM045758">
    <property type="protein sequence ID" value="KAI8031284.1"/>
    <property type="molecule type" value="Genomic_DNA"/>
</dbReference>